<accession>A0A9N9GRW9</accession>
<dbReference type="InterPro" id="IPR000719">
    <property type="entry name" value="Prot_kinase_dom"/>
</dbReference>
<comment type="similarity">
    <text evidence="1">Belongs to the protein kinase superfamily. STE Ser/Thr protein kinase family. MAP kinase kinase kinase subfamily.</text>
</comment>
<dbReference type="InterPro" id="IPR011009">
    <property type="entry name" value="Kinase-like_dom_sf"/>
</dbReference>
<dbReference type="GO" id="GO:0038066">
    <property type="term" value="P:p38MAPK cascade"/>
    <property type="evidence" value="ECO:0007669"/>
    <property type="project" value="TreeGrafter"/>
</dbReference>
<evidence type="ECO:0000256" key="2">
    <source>
        <dbReference type="ARBA" id="ARBA00022527"/>
    </source>
</evidence>
<name>A0A9N9GRW9_9GLOM</name>
<feature type="non-terminal residue" evidence="11">
    <location>
        <position position="1186"/>
    </location>
</feature>
<dbReference type="CDD" id="cd06626">
    <property type="entry name" value="STKc_MEKK4"/>
    <property type="match status" value="1"/>
</dbReference>
<dbReference type="PROSITE" id="PS50011">
    <property type="entry name" value="PROTEIN_KINASE_DOM"/>
    <property type="match status" value="1"/>
</dbReference>
<comment type="caution">
    <text evidence="11">The sequence shown here is derived from an EMBL/GenBank/DDBJ whole genome shotgun (WGS) entry which is preliminary data.</text>
</comment>
<dbReference type="Gene3D" id="1.10.510.10">
    <property type="entry name" value="Transferase(Phosphotransferase) domain 1"/>
    <property type="match status" value="1"/>
</dbReference>
<feature type="coiled-coil region" evidence="8">
    <location>
        <begin position="804"/>
        <end position="861"/>
    </location>
</feature>
<feature type="compositionally biased region" description="Basic and acidic residues" evidence="9">
    <location>
        <begin position="18"/>
        <end position="32"/>
    </location>
</feature>
<keyword evidence="12" id="KW-1185">Reference proteome</keyword>
<keyword evidence="5" id="KW-0418">Kinase</keyword>
<evidence type="ECO:0000256" key="5">
    <source>
        <dbReference type="ARBA" id="ARBA00022777"/>
    </source>
</evidence>
<feature type="region of interest" description="Disordered" evidence="9">
    <location>
        <begin position="1"/>
        <end position="35"/>
    </location>
</feature>
<gene>
    <name evidence="11" type="ORF">POCULU_LOCUS8853</name>
</gene>
<dbReference type="Proteomes" id="UP000789572">
    <property type="component" value="Unassembled WGS sequence"/>
</dbReference>
<dbReference type="SUPFAM" id="SSF56112">
    <property type="entry name" value="Protein kinase-like (PK-like)"/>
    <property type="match status" value="1"/>
</dbReference>
<feature type="non-terminal residue" evidence="11">
    <location>
        <position position="1"/>
    </location>
</feature>
<evidence type="ECO:0000259" key="10">
    <source>
        <dbReference type="PROSITE" id="PS50011"/>
    </source>
</evidence>
<dbReference type="InterPro" id="IPR017441">
    <property type="entry name" value="Protein_kinase_ATP_BS"/>
</dbReference>
<protein>
    <submittedName>
        <fullName evidence="11">3298_t:CDS:1</fullName>
    </submittedName>
</protein>
<sequence length="1186" mass="135906">RYDQRLQTNNGQIKNIGAKRDPQNTHNGRDPYRGQYNPYHFRRMSRQDSIDDTDLYEYSVENLDWDNDLVSDTHKERLEWQNMLAAVLKGEIIKSEKRRLERGKQREQVANMNQIWLGLRSMTRGHSVSDERALIEEQRQQVDGVLQEVINFVLKPDDVPAIDQVAELLQRVDKCESLYPSRKIMMESKPLYKSSELEFTLDALNSWLTVTRSLQTQLKILQNWTGSETLEIARPSDAPPDAENPSFIERILKENGLKRTFEKRTLSTLNSLLGKAKGVMIDNADAFAKMKLPPYINELQKLLNFPTKLMEECMKLLLEYANRLSSPTIVMVQQTMDDFRIALELACQIKHQYLELMTPAPGWEIPPCIDANYNKVLLDSLKFYFKLLQWKLKNGIKTVTVKEAEMLDNEWHFLNRICRRIEGGESTVAVQFCMLNNKLLQSIISSLESQLKLPESFDNADKAKWYNKCLENIRLRTRKLLRFTRYLIEQLENASEYYIEDERYPAFIEALRQSNHVLIASENTESSEYTIVATPSLAEQPERIMQMLGSIFTQPEKLVNHDRQNVHDRGNAFNDENEPDEYEYVLVLSPPMAFEWTGQFIQTSLGNLDFPDFKKYRTRLVADGAAGRLQSCKKKFSGCVDGLDMKCILETRANVFTVNRELTKVKRTVFKFVNILIDSVGSIRKSIEGIQDQELIENCFGFATEVGLKSLRYMHRDQVRADLNEKLTKLAIEWVSFICDDCIPTDRKTYRWAVMALEFAMTTNRGNNILGLSEEEFEKLKEKVSLCMRLLVQHVDIGGAKSSREAQERELVEAAGALANSKKKNILGTSCNKATDSLTLRQEMMNALRELEAKRLQSQIENRLIGKVLDDNQPEYRPLVFLASSSSNISLRWQQGKFLGAGTFGSVYSAVNLDSGELMAVKEIRFPDPSSLTTLYKSVKEEMSVMEKLNHPNIVSYYGIEVHRDKVYIFMEYCQGGSLSSLLEHGRIENETVIQCYTYQMLKGISYLHDSDVIHRDVKPDNILLDHAGVIKFVDFGAAKILAKNQKTMGRTTVGVRTGANSLTGTPMYMAPEIITGGEKGRKGSMDIWSLGCCVLEMATGRRPWHNLDNDWAVMYHVVTGHPPLPDPSQLSEQGMDFLKQCFIQSAVTRPTAKELLQHPWIREFSDIYEPINETNSYNTSSTEGL</sequence>
<evidence type="ECO:0000313" key="12">
    <source>
        <dbReference type="Proteomes" id="UP000789572"/>
    </source>
</evidence>
<dbReference type="InterPro" id="IPR008271">
    <property type="entry name" value="Ser/Thr_kinase_AS"/>
</dbReference>
<reference evidence="11" key="1">
    <citation type="submission" date="2021-06" db="EMBL/GenBank/DDBJ databases">
        <authorList>
            <person name="Kallberg Y."/>
            <person name="Tangrot J."/>
            <person name="Rosling A."/>
        </authorList>
    </citation>
    <scope>NUCLEOTIDE SEQUENCE</scope>
    <source>
        <strain evidence="11">IA702</strain>
    </source>
</reference>
<organism evidence="11 12">
    <name type="scientific">Paraglomus occultum</name>
    <dbReference type="NCBI Taxonomy" id="144539"/>
    <lineage>
        <taxon>Eukaryota</taxon>
        <taxon>Fungi</taxon>
        <taxon>Fungi incertae sedis</taxon>
        <taxon>Mucoromycota</taxon>
        <taxon>Glomeromycotina</taxon>
        <taxon>Glomeromycetes</taxon>
        <taxon>Paraglomerales</taxon>
        <taxon>Paraglomeraceae</taxon>
        <taxon>Paraglomus</taxon>
    </lineage>
</organism>
<keyword evidence="2" id="KW-0723">Serine/threonine-protein kinase</keyword>
<feature type="domain" description="Protein kinase" evidence="10">
    <location>
        <begin position="893"/>
        <end position="1162"/>
    </location>
</feature>
<dbReference type="PROSITE" id="PS00108">
    <property type="entry name" value="PROTEIN_KINASE_ST"/>
    <property type="match status" value="1"/>
</dbReference>
<dbReference type="InterPro" id="IPR050538">
    <property type="entry name" value="MAP_kinase_kinase_kinase"/>
</dbReference>
<feature type="compositionally biased region" description="Polar residues" evidence="9">
    <location>
        <begin position="1"/>
        <end position="13"/>
    </location>
</feature>
<dbReference type="OrthoDB" id="1043025at2759"/>
<dbReference type="PROSITE" id="PS00107">
    <property type="entry name" value="PROTEIN_KINASE_ATP"/>
    <property type="match status" value="1"/>
</dbReference>
<evidence type="ECO:0000256" key="7">
    <source>
        <dbReference type="PROSITE-ProRule" id="PRU10141"/>
    </source>
</evidence>
<keyword evidence="8" id="KW-0175">Coiled coil</keyword>
<dbReference type="EMBL" id="CAJVPJ010002833">
    <property type="protein sequence ID" value="CAG8630215.1"/>
    <property type="molecule type" value="Genomic_DNA"/>
</dbReference>
<evidence type="ECO:0000256" key="8">
    <source>
        <dbReference type="SAM" id="Coils"/>
    </source>
</evidence>
<evidence type="ECO:0000313" key="11">
    <source>
        <dbReference type="EMBL" id="CAG8630215.1"/>
    </source>
</evidence>
<keyword evidence="3" id="KW-0808">Transferase</keyword>
<evidence type="ECO:0000256" key="3">
    <source>
        <dbReference type="ARBA" id="ARBA00022679"/>
    </source>
</evidence>
<dbReference type="GO" id="GO:0004674">
    <property type="term" value="F:protein serine/threonine kinase activity"/>
    <property type="evidence" value="ECO:0007669"/>
    <property type="project" value="UniProtKB-KW"/>
</dbReference>
<keyword evidence="4 7" id="KW-0547">Nucleotide-binding</keyword>
<proteinExistence type="inferred from homology"/>
<dbReference type="PANTHER" id="PTHR48016">
    <property type="entry name" value="MAP KINASE KINASE KINASE SSK2-RELATED-RELATED"/>
    <property type="match status" value="1"/>
</dbReference>
<evidence type="ECO:0000256" key="6">
    <source>
        <dbReference type="ARBA" id="ARBA00022840"/>
    </source>
</evidence>
<dbReference type="AlphaFoldDB" id="A0A9N9GRW9"/>
<dbReference type="SMART" id="SM00220">
    <property type="entry name" value="S_TKc"/>
    <property type="match status" value="1"/>
</dbReference>
<dbReference type="Pfam" id="PF00069">
    <property type="entry name" value="Pkinase"/>
    <property type="match status" value="1"/>
</dbReference>
<keyword evidence="6 7" id="KW-0067">ATP-binding</keyword>
<evidence type="ECO:0000256" key="1">
    <source>
        <dbReference type="ARBA" id="ARBA00006529"/>
    </source>
</evidence>
<dbReference type="PANTHER" id="PTHR48016:SF32">
    <property type="entry name" value="MITOGEN-ACTIVATED PROTEIN KINASE KINASE KINASE 4"/>
    <property type="match status" value="1"/>
</dbReference>
<evidence type="ECO:0000256" key="9">
    <source>
        <dbReference type="SAM" id="MobiDB-lite"/>
    </source>
</evidence>
<dbReference type="GO" id="GO:0005524">
    <property type="term" value="F:ATP binding"/>
    <property type="evidence" value="ECO:0007669"/>
    <property type="project" value="UniProtKB-UniRule"/>
</dbReference>
<evidence type="ECO:0000256" key="4">
    <source>
        <dbReference type="ARBA" id="ARBA00022741"/>
    </source>
</evidence>
<feature type="binding site" evidence="7">
    <location>
        <position position="922"/>
    </location>
    <ligand>
        <name>ATP</name>
        <dbReference type="ChEBI" id="CHEBI:30616"/>
    </ligand>
</feature>